<dbReference type="PANTHER" id="PTHR45755:SF4">
    <property type="entry name" value="ZINC TRANSPORTER 7"/>
    <property type="match status" value="1"/>
</dbReference>
<dbReference type="PANTHER" id="PTHR45755">
    <property type="match status" value="1"/>
</dbReference>
<evidence type="ECO:0000256" key="8">
    <source>
        <dbReference type="SAM" id="Phobius"/>
    </source>
</evidence>
<feature type="region of interest" description="Disordered" evidence="7">
    <location>
        <begin position="161"/>
        <end position="185"/>
    </location>
</feature>
<evidence type="ECO:0000256" key="5">
    <source>
        <dbReference type="ARBA" id="ARBA00023065"/>
    </source>
</evidence>
<keyword evidence="6 8" id="KW-0472">Membrane</keyword>
<dbReference type="AlphaFoldDB" id="A0A7W6D0X9"/>
<dbReference type="GO" id="GO:0016020">
    <property type="term" value="C:membrane"/>
    <property type="evidence" value="ECO:0007669"/>
    <property type="project" value="UniProtKB-SubCell"/>
</dbReference>
<keyword evidence="3 8" id="KW-0812">Transmembrane</keyword>
<name>A0A7W6D0X9_9HYPH</name>
<comment type="caution">
    <text evidence="10">The sequence shown here is derived from an EMBL/GenBank/DDBJ whole genome shotgun (WGS) entry which is preliminary data.</text>
</comment>
<accession>A0A7W6D0X9</accession>
<dbReference type="InterPro" id="IPR002524">
    <property type="entry name" value="Cation_efflux"/>
</dbReference>
<dbReference type="EMBL" id="JACIDR010000007">
    <property type="protein sequence ID" value="MBB3974665.1"/>
    <property type="molecule type" value="Genomic_DNA"/>
</dbReference>
<evidence type="ECO:0000256" key="4">
    <source>
        <dbReference type="ARBA" id="ARBA00022989"/>
    </source>
</evidence>
<comment type="subcellular location">
    <subcellularLocation>
        <location evidence="1">Membrane</location>
        <topology evidence="1">Multi-pass membrane protein</topology>
    </subcellularLocation>
</comment>
<dbReference type="InterPro" id="IPR027469">
    <property type="entry name" value="Cation_efflux_TMD_sf"/>
</dbReference>
<dbReference type="Pfam" id="PF01545">
    <property type="entry name" value="Cation_efflux"/>
    <property type="match status" value="1"/>
</dbReference>
<protein>
    <submittedName>
        <fullName evidence="10">Cation diffusion facilitator family transporter</fullName>
    </submittedName>
</protein>
<feature type="transmembrane region" description="Helical" evidence="8">
    <location>
        <begin position="195"/>
        <end position="217"/>
    </location>
</feature>
<evidence type="ECO:0000313" key="11">
    <source>
        <dbReference type="Proteomes" id="UP000528964"/>
    </source>
</evidence>
<dbReference type="SUPFAM" id="SSF161111">
    <property type="entry name" value="Cation efflux protein transmembrane domain-like"/>
    <property type="match status" value="1"/>
</dbReference>
<evidence type="ECO:0000256" key="3">
    <source>
        <dbReference type="ARBA" id="ARBA00022692"/>
    </source>
</evidence>
<keyword evidence="2" id="KW-0813">Transport</keyword>
<feature type="compositionally biased region" description="Basic and acidic residues" evidence="7">
    <location>
        <begin position="162"/>
        <end position="185"/>
    </location>
</feature>
<gene>
    <name evidence="10" type="ORF">GGR24_003352</name>
</gene>
<dbReference type="InterPro" id="IPR058533">
    <property type="entry name" value="Cation_efflux_TM"/>
</dbReference>
<evidence type="ECO:0000256" key="6">
    <source>
        <dbReference type="ARBA" id="ARBA00023136"/>
    </source>
</evidence>
<feature type="transmembrane region" description="Helical" evidence="8">
    <location>
        <begin position="129"/>
        <end position="152"/>
    </location>
</feature>
<proteinExistence type="predicted"/>
<evidence type="ECO:0000256" key="7">
    <source>
        <dbReference type="SAM" id="MobiDB-lite"/>
    </source>
</evidence>
<evidence type="ECO:0000313" key="10">
    <source>
        <dbReference type="EMBL" id="MBB3974665.1"/>
    </source>
</evidence>
<dbReference type="Gene3D" id="1.20.1510.10">
    <property type="entry name" value="Cation efflux protein transmembrane domain"/>
    <property type="match status" value="1"/>
</dbReference>
<dbReference type="RefSeq" id="WP_183396519.1">
    <property type="nucleotide sequence ID" value="NZ_JACIDR010000007.1"/>
</dbReference>
<evidence type="ECO:0000259" key="9">
    <source>
        <dbReference type="Pfam" id="PF01545"/>
    </source>
</evidence>
<keyword evidence="4 8" id="KW-1133">Transmembrane helix</keyword>
<dbReference type="GO" id="GO:0006882">
    <property type="term" value="P:intracellular zinc ion homeostasis"/>
    <property type="evidence" value="ECO:0007669"/>
    <property type="project" value="InterPro"/>
</dbReference>
<dbReference type="Proteomes" id="UP000528964">
    <property type="component" value="Unassembled WGS sequence"/>
</dbReference>
<evidence type="ECO:0000256" key="1">
    <source>
        <dbReference type="ARBA" id="ARBA00004141"/>
    </source>
</evidence>
<dbReference type="InterPro" id="IPR045316">
    <property type="entry name" value="Msc2-like"/>
</dbReference>
<keyword evidence="5" id="KW-0406">Ion transport</keyword>
<keyword evidence="11" id="KW-1185">Reference proteome</keyword>
<reference evidence="10 11" key="1">
    <citation type="submission" date="2020-08" db="EMBL/GenBank/DDBJ databases">
        <title>Genomic Encyclopedia of Type Strains, Phase IV (KMG-IV): sequencing the most valuable type-strain genomes for metagenomic binning, comparative biology and taxonomic classification.</title>
        <authorList>
            <person name="Goeker M."/>
        </authorList>
    </citation>
    <scope>NUCLEOTIDE SEQUENCE [LARGE SCALE GENOMIC DNA]</scope>
    <source>
        <strain evidence="10 11">DSM 25481</strain>
    </source>
</reference>
<sequence>MHRSRGDHAAQFEHEHRFLGRDHARNARRTRIAMTVTAVAMGVEIVAGWAYGSMALLADGFHMATHAGAIGVAALAYRIAAARSNDPRLAMGAGKVGDLAGFANAIVLGVVSLAIAWESLLRIASPQEVLYREAMIVAVLGLLVNIVCAFVLGHGGSAGHAHGHDHAGHAHEHGHGRPHDHSPADGVEDHNLRGAYLHVLADALTSVLAIAALFAGWTLGWRWIDPAVGLLGAAMIASWSVSLARQTAATLVDAPADPNLERKIRERLEVGGDRVCDLHLWRVGPGHLSAIVALVTHEPREPEIYKAKLADLRELSHLTVEVNRCTDARCAAA</sequence>
<feature type="domain" description="Cation efflux protein transmembrane" evidence="9">
    <location>
        <begin position="32"/>
        <end position="252"/>
    </location>
</feature>
<dbReference type="GO" id="GO:0005385">
    <property type="term" value="F:zinc ion transmembrane transporter activity"/>
    <property type="evidence" value="ECO:0007669"/>
    <property type="project" value="InterPro"/>
</dbReference>
<organism evidence="10 11">
    <name type="scientific">Hansschlegelia beijingensis</name>
    <dbReference type="NCBI Taxonomy" id="1133344"/>
    <lineage>
        <taxon>Bacteria</taxon>
        <taxon>Pseudomonadati</taxon>
        <taxon>Pseudomonadota</taxon>
        <taxon>Alphaproteobacteria</taxon>
        <taxon>Hyphomicrobiales</taxon>
        <taxon>Methylopilaceae</taxon>
        <taxon>Hansschlegelia</taxon>
    </lineage>
</organism>
<feature type="transmembrane region" description="Helical" evidence="8">
    <location>
        <begin position="32"/>
        <end position="51"/>
    </location>
</feature>
<feature type="transmembrane region" description="Helical" evidence="8">
    <location>
        <begin position="99"/>
        <end position="117"/>
    </location>
</feature>
<dbReference type="NCBIfam" id="TIGR01297">
    <property type="entry name" value="CDF"/>
    <property type="match status" value="1"/>
</dbReference>
<evidence type="ECO:0000256" key="2">
    <source>
        <dbReference type="ARBA" id="ARBA00022448"/>
    </source>
</evidence>
<dbReference type="NCBIfam" id="NF033827">
    <property type="entry name" value="CDF_efflux_DmeF"/>
    <property type="match status" value="1"/>
</dbReference>